<keyword evidence="3" id="KW-1185">Reference proteome</keyword>
<gene>
    <name evidence="2" type="ORF">Ppb6_01378</name>
</gene>
<dbReference type="InterPro" id="IPR011324">
    <property type="entry name" value="Cytotoxic_necrot_fac-like_cat"/>
</dbReference>
<dbReference type="AlphaFoldDB" id="A0A1C0U688"/>
<sequence length="419" mass="47682">MTAYADAIVDGNTRLDYSEDKFKNFISTVLIHESYHATNKNTPDISYARVKKPSLDISDIVKLSEPKLRLRGKTYNEIMSAEKLTKGEINERLLISDYNVLKNPDKTSYMTTLISYINNNDDLYYDFIKNHEKWKENIESPLLWNNRFSMDDITHVKGNLHGVLSTWKGKDTNSKSSSGLVMGHWGDKYKLNDNISVMDIANGESGTVGIKIPFNEIKEGKTIIILKTLQSACLKNVMLLNLNIFTPDDSSILKFIRYISAGELSGCTMIYAVDKNYFYAYHAGQKAGDNNWLTSREGVESIYKSHVALTNKKLAEIENILANTDNGKVLGNNQFIDIFSSYDSSMVTYFGKETSVSENTRITTANEKVNFFDYNQIKDSSNNPRLGLAYALITRYDNKIEIKSYSEVCHFHLMKNFIN</sequence>
<dbReference type="EMBL" id="LOMY01000040">
    <property type="protein sequence ID" value="OCQ53403.1"/>
    <property type="molecule type" value="Genomic_DNA"/>
</dbReference>
<dbReference type="Gene3D" id="3.60.100.10">
    <property type="entry name" value="Cytotoxic necrotizing factor, Rho-activating domain"/>
    <property type="match status" value="2"/>
</dbReference>
<name>A0A1C0U688_9GAMM</name>
<dbReference type="Pfam" id="PF05785">
    <property type="entry name" value="CNF1"/>
    <property type="match status" value="2"/>
</dbReference>
<proteinExistence type="predicted"/>
<accession>A0A1C0U688</accession>
<dbReference type="SUPFAM" id="SSF64438">
    <property type="entry name" value="CNF1/YfiH-like putative cysteine hydrolases"/>
    <property type="match status" value="2"/>
</dbReference>
<dbReference type="InterPro" id="IPR037040">
    <property type="entry name" value="CNF_Rho-act_sf"/>
</dbReference>
<evidence type="ECO:0000313" key="2">
    <source>
        <dbReference type="EMBL" id="OCQ53403.1"/>
    </source>
</evidence>
<protein>
    <submittedName>
        <fullName evidence="2">Rho-activating domain of cytotoxic necrotizing factor</fullName>
    </submittedName>
</protein>
<feature type="domain" description="Cytotoxic necrotizing factor Rho-activating" evidence="1">
    <location>
        <begin position="148"/>
        <end position="234"/>
    </location>
</feature>
<organism evidence="2 3">
    <name type="scientific">Photorhabdus australis subsp. thailandensis</name>
    <dbReference type="NCBI Taxonomy" id="2805096"/>
    <lineage>
        <taxon>Bacteria</taxon>
        <taxon>Pseudomonadati</taxon>
        <taxon>Pseudomonadota</taxon>
        <taxon>Gammaproteobacteria</taxon>
        <taxon>Enterobacterales</taxon>
        <taxon>Morganellaceae</taxon>
        <taxon>Photorhabdus</taxon>
    </lineage>
</organism>
<evidence type="ECO:0000313" key="3">
    <source>
        <dbReference type="Proteomes" id="UP000093476"/>
    </source>
</evidence>
<comment type="caution">
    <text evidence="2">The sequence shown here is derived from an EMBL/GenBank/DDBJ whole genome shotgun (WGS) entry which is preliminary data.</text>
</comment>
<dbReference type="InterPro" id="IPR008430">
    <property type="entry name" value="CNF_Rho-act"/>
</dbReference>
<dbReference type="RefSeq" id="WP_065822656.1">
    <property type="nucleotide sequence ID" value="NZ_CAWMQZ010000040.1"/>
</dbReference>
<dbReference type="CDD" id="cd16834">
    <property type="entry name" value="CNF1-like"/>
    <property type="match status" value="1"/>
</dbReference>
<feature type="domain" description="Cytotoxic necrotizing factor Rho-activating" evidence="1">
    <location>
        <begin position="259"/>
        <end position="395"/>
    </location>
</feature>
<dbReference type="STRING" id="286156.Ppb6_01378"/>
<reference evidence="2 3" key="1">
    <citation type="submission" date="2015-12" db="EMBL/GenBank/DDBJ databases">
        <title>Genome comparisons provide insights into the role of secondary metabolites in the pathogenic phase of the Photorhabdus life cycle.</title>
        <authorList>
            <person name="Tobias N.J."/>
            <person name="Mishra B."/>
            <person name="Gupta D.K."/>
            <person name="Thines M."/>
            <person name="Stinear T.P."/>
            <person name="Bode H.B."/>
        </authorList>
    </citation>
    <scope>NUCLEOTIDE SEQUENCE [LARGE SCALE GENOMIC DNA]</scope>
    <source>
        <strain evidence="2 3">PB68.1</strain>
    </source>
</reference>
<dbReference type="Proteomes" id="UP000093476">
    <property type="component" value="Unassembled WGS sequence"/>
</dbReference>
<evidence type="ECO:0000259" key="1">
    <source>
        <dbReference type="Pfam" id="PF05785"/>
    </source>
</evidence>